<comment type="similarity">
    <text evidence="7">Belongs to the binding-protein-dependent transport system permease family.</text>
</comment>
<feature type="transmembrane region" description="Helical" evidence="7">
    <location>
        <begin position="41"/>
        <end position="58"/>
    </location>
</feature>
<evidence type="ECO:0000256" key="7">
    <source>
        <dbReference type="RuleBase" id="RU363032"/>
    </source>
</evidence>
<organism evidence="10 11">
    <name type="scientific">Paraburkholderia agricolaris</name>
    <dbReference type="NCBI Taxonomy" id="2152888"/>
    <lineage>
        <taxon>Bacteria</taxon>
        <taxon>Pseudomonadati</taxon>
        <taxon>Pseudomonadota</taxon>
        <taxon>Betaproteobacteria</taxon>
        <taxon>Burkholderiales</taxon>
        <taxon>Burkholderiaceae</taxon>
        <taxon>Paraburkholderia</taxon>
    </lineage>
</organism>
<feature type="transmembrane region" description="Helical" evidence="7">
    <location>
        <begin position="99"/>
        <end position="119"/>
    </location>
</feature>
<dbReference type="PROSITE" id="PS50928">
    <property type="entry name" value="ABC_TM1"/>
    <property type="match status" value="1"/>
</dbReference>
<feature type="region of interest" description="Disordered" evidence="8">
    <location>
        <begin position="1"/>
        <end position="25"/>
    </location>
</feature>
<reference evidence="10 11" key="1">
    <citation type="journal article" date="2024" name="Chem. Sci.">
        <title>Discovery of megapolipeptins by genome mining of a Burkholderiales bacteria collection.</title>
        <authorList>
            <person name="Paulo B.S."/>
            <person name="Recchia M.J.J."/>
            <person name="Lee S."/>
            <person name="Fergusson C.H."/>
            <person name="Romanowski S.B."/>
            <person name="Hernandez A."/>
            <person name="Krull N."/>
            <person name="Liu D.Y."/>
            <person name="Cavanagh H."/>
            <person name="Bos A."/>
            <person name="Gray C.A."/>
            <person name="Murphy B.T."/>
            <person name="Linington R.G."/>
            <person name="Eustaquio A.S."/>
        </authorList>
    </citation>
    <scope>NUCLEOTIDE SEQUENCE [LARGE SCALE GENOMIC DNA]</scope>
    <source>
        <strain evidence="10 11">RL16-012-BIC-B</strain>
    </source>
</reference>
<evidence type="ECO:0000256" key="3">
    <source>
        <dbReference type="ARBA" id="ARBA00022475"/>
    </source>
</evidence>
<evidence type="ECO:0000256" key="1">
    <source>
        <dbReference type="ARBA" id="ARBA00004651"/>
    </source>
</evidence>
<protein>
    <submittedName>
        <fullName evidence="10">ABC transporter permease</fullName>
    </submittedName>
</protein>
<feature type="compositionally biased region" description="Pro residues" evidence="8">
    <location>
        <begin position="16"/>
        <end position="25"/>
    </location>
</feature>
<dbReference type="PANTHER" id="PTHR30151:SF38">
    <property type="entry name" value="ALIPHATIC SULFONATES TRANSPORT PERMEASE PROTEIN SSUC-RELATED"/>
    <property type="match status" value="1"/>
</dbReference>
<name>A0ABW8ZM67_9BURK</name>
<feature type="transmembrane region" description="Helical" evidence="7">
    <location>
        <begin position="131"/>
        <end position="152"/>
    </location>
</feature>
<feature type="transmembrane region" description="Helical" evidence="7">
    <location>
        <begin position="158"/>
        <end position="181"/>
    </location>
</feature>
<comment type="caution">
    <text evidence="10">The sequence shown here is derived from an EMBL/GenBank/DDBJ whole genome shotgun (WGS) entry which is preliminary data.</text>
</comment>
<keyword evidence="6 7" id="KW-0472">Membrane</keyword>
<comment type="subcellular location">
    <subcellularLocation>
        <location evidence="1 7">Cell membrane</location>
        <topology evidence="1 7">Multi-pass membrane protein</topology>
    </subcellularLocation>
</comment>
<dbReference type="Proteomes" id="UP001629249">
    <property type="component" value="Unassembled WGS sequence"/>
</dbReference>
<evidence type="ECO:0000313" key="10">
    <source>
        <dbReference type="EMBL" id="MFL9883566.1"/>
    </source>
</evidence>
<evidence type="ECO:0000256" key="4">
    <source>
        <dbReference type="ARBA" id="ARBA00022692"/>
    </source>
</evidence>
<evidence type="ECO:0000259" key="9">
    <source>
        <dbReference type="PROSITE" id="PS50928"/>
    </source>
</evidence>
<keyword evidence="4 7" id="KW-0812">Transmembrane</keyword>
<dbReference type="PANTHER" id="PTHR30151">
    <property type="entry name" value="ALKANE SULFONATE ABC TRANSPORTER-RELATED, MEMBRANE SUBUNIT"/>
    <property type="match status" value="1"/>
</dbReference>
<dbReference type="CDD" id="cd06261">
    <property type="entry name" value="TM_PBP2"/>
    <property type="match status" value="1"/>
</dbReference>
<dbReference type="InterPro" id="IPR035906">
    <property type="entry name" value="MetI-like_sf"/>
</dbReference>
<proteinExistence type="inferred from homology"/>
<keyword evidence="2 7" id="KW-0813">Transport</keyword>
<evidence type="ECO:0000313" key="11">
    <source>
        <dbReference type="Proteomes" id="UP001629249"/>
    </source>
</evidence>
<evidence type="ECO:0000256" key="8">
    <source>
        <dbReference type="SAM" id="MobiDB-lite"/>
    </source>
</evidence>
<dbReference type="SUPFAM" id="SSF161098">
    <property type="entry name" value="MetI-like"/>
    <property type="match status" value="1"/>
</dbReference>
<keyword evidence="11" id="KW-1185">Reference proteome</keyword>
<dbReference type="Pfam" id="PF00528">
    <property type="entry name" value="BPD_transp_1"/>
    <property type="match status" value="1"/>
</dbReference>
<keyword evidence="3" id="KW-1003">Cell membrane</keyword>
<dbReference type="Gene3D" id="1.10.3720.10">
    <property type="entry name" value="MetI-like"/>
    <property type="match status" value="1"/>
</dbReference>
<dbReference type="RefSeq" id="WP_408334523.1">
    <property type="nucleotide sequence ID" value="NZ_JAQQFH010000044.1"/>
</dbReference>
<gene>
    <name evidence="10" type="ORF">PQR66_11055</name>
</gene>
<dbReference type="EMBL" id="JAQQFN010000007">
    <property type="protein sequence ID" value="MFL9883566.1"/>
    <property type="molecule type" value="Genomic_DNA"/>
</dbReference>
<feature type="domain" description="ABC transmembrane type-1" evidence="9">
    <location>
        <begin position="88"/>
        <end position="276"/>
    </location>
</feature>
<sequence length="287" mass="31498">MSQTVDTLVDAAGSNPPTPSTPPTPSAAFAHARALTHRVSWLLWWVSPALLFLLWWYASAQHWFVPQLLVPPHKVYDTFRTLAAGGDLQDNLLITLRRLAIGFAWGCLSGIACGTLLAVNRTFSDYVRPLFDILRQVPTLTLIPILILLIGIDEPLKVVVVAKAVFFPVALATYGGVQGVPRDLIEMARHYGLGRAGLLRDVLLPSAIPSLLTGIRIAIARSWLALVAVELLSADSGIGEMMEMARQMLRIDIVMVDVIAIGLIGFTLDQSIALVQRRVLRWQTPNR</sequence>
<evidence type="ECO:0000256" key="5">
    <source>
        <dbReference type="ARBA" id="ARBA00022989"/>
    </source>
</evidence>
<keyword evidence="5 7" id="KW-1133">Transmembrane helix</keyword>
<feature type="transmembrane region" description="Helical" evidence="7">
    <location>
        <begin position="249"/>
        <end position="268"/>
    </location>
</feature>
<accession>A0ABW8ZM67</accession>
<evidence type="ECO:0000256" key="2">
    <source>
        <dbReference type="ARBA" id="ARBA00022448"/>
    </source>
</evidence>
<dbReference type="InterPro" id="IPR000515">
    <property type="entry name" value="MetI-like"/>
</dbReference>
<evidence type="ECO:0000256" key="6">
    <source>
        <dbReference type="ARBA" id="ARBA00023136"/>
    </source>
</evidence>